<evidence type="ECO:0000313" key="1">
    <source>
        <dbReference type="EMBL" id="ELU01245.1"/>
    </source>
</evidence>
<feature type="non-terminal residue" evidence="1">
    <location>
        <position position="295"/>
    </location>
</feature>
<evidence type="ECO:0000313" key="2">
    <source>
        <dbReference type="EnsemblMetazoa" id="CapteP214020"/>
    </source>
</evidence>
<organism evidence="1">
    <name type="scientific">Capitella teleta</name>
    <name type="common">Polychaete worm</name>
    <dbReference type="NCBI Taxonomy" id="283909"/>
    <lineage>
        <taxon>Eukaryota</taxon>
        <taxon>Metazoa</taxon>
        <taxon>Spiralia</taxon>
        <taxon>Lophotrochozoa</taxon>
        <taxon>Annelida</taxon>
        <taxon>Polychaeta</taxon>
        <taxon>Sedentaria</taxon>
        <taxon>Scolecida</taxon>
        <taxon>Capitellidae</taxon>
        <taxon>Capitella</taxon>
    </lineage>
</organism>
<dbReference type="AlphaFoldDB" id="R7U4F4"/>
<evidence type="ECO:0000313" key="3">
    <source>
        <dbReference type="Proteomes" id="UP000014760"/>
    </source>
</evidence>
<name>R7U4F4_CAPTE</name>
<dbReference type="Proteomes" id="UP000014760">
    <property type="component" value="Unassembled WGS sequence"/>
</dbReference>
<dbReference type="HOGENOM" id="CLU_945163_0_0_1"/>
<reference evidence="1 3" key="2">
    <citation type="journal article" date="2013" name="Nature">
        <title>Insights into bilaterian evolution from three spiralian genomes.</title>
        <authorList>
            <person name="Simakov O."/>
            <person name="Marletaz F."/>
            <person name="Cho S.J."/>
            <person name="Edsinger-Gonzales E."/>
            <person name="Havlak P."/>
            <person name="Hellsten U."/>
            <person name="Kuo D.H."/>
            <person name="Larsson T."/>
            <person name="Lv J."/>
            <person name="Arendt D."/>
            <person name="Savage R."/>
            <person name="Osoegawa K."/>
            <person name="de Jong P."/>
            <person name="Grimwood J."/>
            <person name="Chapman J.A."/>
            <person name="Shapiro H."/>
            <person name="Aerts A."/>
            <person name="Otillar R.P."/>
            <person name="Terry A.Y."/>
            <person name="Boore J.L."/>
            <person name="Grigoriev I.V."/>
            <person name="Lindberg D.R."/>
            <person name="Seaver E.C."/>
            <person name="Weisblat D.A."/>
            <person name="Putnam N.H."/>
            <person name="Rokhsar D.S."/>
        </authorList>
    </citation>
    <scope>NUCLEOTIDE SEQUENCE</scope>
    <source>
        <strain evidence="1 3">I ESC-2004</strain>
    </source>
</reference>
<dbReference type="OrthoDB" id="10683829at2759"/>
<dbReference type="EnsemblMetazoa" id="CapteT214020">
    <property type="protein sequence ID" value="CapteP214020"/>
    <property type="gene ID" value="CapteG214020"/>
</dbReference>
<reference evidence="3" key="1">
    <citation type="submission" date="2012-12" db="EMBL/GenBank/DDBJ databases">
        <authorList>
            <person name="Hellsten U."/>
            <person name="Grimwood J."/>
            <person name="Chapman J.A."/>
            <person name="Shapiro H."/>
            <person name="Aerts A."/>
            <person name="Otillar R.P."/>
            <person name="Terry A.Y."/>
            <person name="Boore J.L."/>
            <person name="Simakov O."/>
            <person name="Marletaz F."/>
            <person name="Cho S.-J."/>
            <person name="Edsinger-Gonzales E."/>
            <person name="Havlak P."/>
            <person name="Kuo D.-H."/>
            <person name="Larsson T."/>
            <person name="Lv J."/>
            <person name="Arendt D."/>
            <person name="Savage R."/>
            <person name="Osoegawa K."/>
            <person name="de Jong P."/>
            <person name="Lindberg D.R."/>
            <person name="Seaver E.C."/>
            <person name="Weisblat D.A."/>
            <person name="Putnam N.H."/>
            <person name="Grigoriev I.V."/>
            <person name="Rokhsar D.S."/>
        </authorList>
    </citation>
    <scope>NUCLEOTIDE SEQUENCE</scope>
    <source>
        <strain evidence="3">I ESC-2004</strain>
    </source>
</reference>
<keyword evidence="3" id="KW-1185">Reference proteome</keyword>
<protein>
    <submittedName>
        <fullName evidence="1 2">Uncharacterized protein</fullName>
    </submittedName>
</protein>
<proteinExistence type="predicted"/>
<dbReference type="EMBL" id="AMQN01047010">
    <property type="status" value="NOT_ANNOTATED_CDS"/>
    <property type="molecule type" value="Genomic_DNA"/>
</dbReference>
<accession>R7U4F4</accession>
<gene>
    <name evidence="1" type="ORF">CAPTEDRAFT_214020</name>
</gene>
<sequence length="295" mass="31667">MVFDANIFPDDSDHPGGWGTVLVVGMRLGGGDIDVTVGGGSRTMRSAWVVLDITDPEQPPELLAEITHADLGFTTSRPALVKRREAGVSANGETDWSNPAQNEWYLVFGSGPAGSSSTALRSALEQGTSDQNLRVFVYDLNNKSFASGFDPLVTSYSAAYAGDMVAEDWDRDYKDDAVYFGTVETGGTSLTGKLMRLKLASILSNSSLNVFMDAGQPIMAPPMTVTDENSFWVYSGTGRLLTSGDNRDISANYFYGVQEPLNSSRAFTYASVDQSNLVNVGDVAVFTNGDVLQKS</sequence>
<dbReference type="EMBL" id="KB305272">
    <property type="protein sequence ID" value="ELU01245.1"/>
    <property type="molecule type" value="Genomic_DNA"/>
</dbReference>
<reference evidence="2" key="3">
    <citation type="submission" date="2015-06" db="UniProtKB">
        <authorList>
            <consortium name="EnsemblMetazoa"/>
        </authorList>
    </citation>
    <scope>IDENTIFICATION</scope>
</reference>